<evidence type="ECO:0000256" key="2">
    <source>
        <dbReference type="ARBA" id="ARBA00022574"/>
    </source>
</evidence>
<comment type="subcellular location">
    <subcellularLocation>
        <location evidence="1">Nucleus</location>
    </subcellularLocation>
</comment>
<dbReference type="Pfam" id="PF24105">
    <property type="entry name" value="Beta-prop_CAF1B_HIR1"/>
    <property type="match status" value="1"/>
</dbReference>
<evidence type="ECO:0000256" key="4">
    <source>
        <dbReference type="ARBA" id="ARBA00022763"/>
    </source>
</evidence>
<dbReference type="PANTHER" id="PTHR15271:SF4">
    <property type="entry name" value="CHROMATIN ASSEMBLY FACTOR 1 SUBUNIT B"/>
    <property type="match status" value="1"/>
</dbReference>
<feature type="compositionally biased region" description="Basic and acidic residues" evidence="8">
    <location>
        <begin position="139"/>
        <end position="151"/>
    </location>
</feature>
<evidence type="ECO:0000256" key="7">
    <source>
        <dbReference type="ARBA" id="ARBA00023242"/>
    </source>
</evidence>
<dbReference type="GO" id="GO:0005634">
    <property type="term" value="C:nucleus"/>
    <property type="evidence" value="ECO:0007669"/>
    <property type="project" value="UniProtKB-SubCell"/>
</dbReference>
<evidence type="ECO:0000259" key="9">
    <source>
        <dbReference type="Pfam" id="PF24105"/>
    </source>
</evidence>
<dbReference type="PANTHER" id="PTHR15271">
    <property type="entry name" value="CHROMATIN ASSEMBLY FACTOR 1 SUBUNIT B"/>
    <property type="match status" value="1"/>
</dbReference>
<evidence type="ECO:0000256" key="1">
    <source>
        <dbReference type="ARBA" id="ARBA00004123"/>
    </source>
</evidence>
<dbReference type="AlphaFoldDB" id="A0AAV4DG95"/>
<dbReference type="GO" id="GO:0006281">
    <property type="term" value="P:DNA repair"/>
    <property type="evidence" value="ECO:0007669"/>
    <property type="project" value="UniProtKB-KW"/>
</dbReference>
<dbReference type="InterPro" id="IPR045145">
    <property type="entry name" value="PTHR15271"/>
</dbReference>
<keyword evidence="5" id="KW-0156">Chromatin regulator</keyword>
<reference evidence="10 11" key="1">
    <citation type="journal article" date="2021" name="Elife">
        <title>Chloroplast acquisition without the gene transfer in kleptoplastic sea slugs, Plakobranchus ocellatus.</title>
        <authorList>
            <person name="Maeda T."/>
            <person name="Takahashi S."/>
            <person name="Yoshida T."/>
            <person name="Shimamura S."/>
            <person name="Takaki Y."/>
            <person name="Nagai Y."/>
            <person name="Toyoda A."/>
            <person name="Suzuki Y."/>
            <person name="Arimoto A."/>
            <person name="Ishii H."/>
            <person name="Satoh N."/>
            <person name="Nishiyama T."/>
            <person name="Hasebe M."/>
            <person name="Maruyama T."/>
            <person name="Minagawa J."/>
            <person name="Obokata J."/>
            <person name="Shigenobu S."/>
        </authorList>
    </citation>
    <scope>NUCLEOTIDE SEQUENCE [LARGE SCALE GENOMIC DNA]</scope>
</reference>
<feature type="compositionally biased region" description="Polar residues" evidence="8">
    <location>
        <begin position="203"/>
        <end position="212"/>
    </location>
</feature>
<dbReference type="GO" id="GO:0006335">
    <property type="term" value="P:DNA replication-dependent chromatin assembly"/>
    <property type="evidence" value="ECO:0007669"/>
    <property type="project" value="InterPro"/>
</dbReference>
<evidence type="ECO:0000313" key="10">
    <source>
        <dbReference type="EMBL" id="GFO43027.1"/>
    </source>
</evidence>
<organism evidence="10 11">
    <name type="scientific">Plakobranchus ocellatus</name>
    <dbReference type="NCBI Taxonomy" id="259542"/>
    <lineage>
        <taxon>Eukaryota</taxon>
        <taxon>Metazoa</taxon>
        <taxon>Spiralia</taxon>
        <taxon>Lophotrochozoa</taxon>
        <taxon>Mollusca</taxon>
        <taxon>Gastropoda</taxon>
        <taxon>Heterobranchia</taxon>
        <taxon>Euthyneura</taxon>
        <taxon>Panpulmonata</taxon>
        <taxon>Sacoglossa</taxon>
        <taxon>Placobranchoidea</taxon>
        <taxon>Plakobranchidae</taxon>
        <taxon>Plakobranchus</taxon>
    </lineage>
</organism>
<gene>
    <name evidence="10" type="ORF">PoB_006953200</name>
</gene>
<keyword evidence="2" id="KW-0853">WD repeat</keyword>
<evidence type="ECO:0000313" key="11">
    <source>
        <dbReference type="Proteomes" id="UP000735302"/>
    </source>
</evidence>
<dbReference type="SUPFAM" id="SSF50978">
    <property type="entry name" value="WD40 repeat-like"/>
    <property type="match status" value="1"/>
</dbReference>
<dbReference type="Proteomes" id="UP000735302">
    <property type="component" value="Unassembled WGS sequence"/>
</dbReference>
<dbReference type="EMBL" id="BLXT01007853">
    <property type="protein sequence ID" value="GFO43027.1"/>
    <property type="molecule type" value="Genomic_DNA"/>
</dbReference>
<feature type="compositionally biased region" description="Basic and acidic residues" evidence="8">
    <location>
        <begin position="182"/>
        <end position="193"/>
    </location>
</feature>
<feature type="compositionally biased region" description="Polar residues" evidence="8">
    <location>
        <begin position="153"/>
        <end position="164"/>
    </location>
</feature>
<dbReference type="InterPro" id="IPR036322">
    <property type="entry name" value="WD40_repeat_dom_sf"/>
</dbReference>
<dbReference type="GO" id="GO:0033186">
    <property type="term" value="C:CAF-1 complex"/>
    <property type="evidence" value="ECO:0007669"/>
    <property type="project" value="TreeGrafter"/>
</dbReference>
<dbReference type="Gene3D" id="2.130.10.10">
    <property type="entry name" value="YVTN repeat-like/Quinoprotein amine dehydrogenase"/>
    <property type="match status" value="1"/>
</dbReference>
<name>A0AAV4DG95_9GAST</name>
<evidence type="ECO:0000256" key="8">
    <source>
        <dbReference type="SAM" id="MobiDB-lite"/>
    </source>
</evidence>
<feature type="domain" description="CAF1B/HIR1 beta-propeller" evidence="9">
    <location>
        <begin position="18"/>
        <end position="92"/>
    </location>
</feature>
<protein>
    <submittedName>
        <fullName evidence="10">Chromatin assembly factor 1 subunit b-like</fullName>
    </submittedName>
</protein>
<evidence type="ECO:0000256" key="5">
    <source>
        <dbReference type="ARBA" id="ARBA00022853"/>
    </source>
</evidence>
<evidence type="ECO:0000256" key="6">
    <source>
        <dbReference type="ARBA" id="ARBA00023204"/>
    </source>
</evidence>
<sequence>MFFPFLVPEKDEQPEWERKKSMFCLPYRMVFAVATEDSVLIYDTQQTMPVGLLKNIHYHQISDLSWSRDGQALIVSSTDGFCTVATFEENELGIPYTAESSGDSEASGSPGKVIQTAVEVDGVDADPASKPVLSLTNSDSEKNLEAIKEVNKGSGSETSPNSIESDTKATDMKELQSSSVSEKSDSDRKEEKVAGSIRDMTIKESQPSNSDSMEIANSGPSVPSKEEPKKKRIQFTTLSLNK</sequence>
<dbReference type="InterPro" id="IPR015943">
    <property type="entry name" value="WD40/YVTN_repeat-like_dom_sf"/>
</dbReference>
<keyword evidence="3" id="KW-0677">Repeat</keyword>
<keyword evidence="4" id="KW-0227">DNA damage</keyword>
<proteinExistence type="predicted"/>
<accession>A0AAV4DG95</accession>
<evidence type="ECO:0000256" key="3">
    <source>
        <dbReference type="ARBA" id="ARBA00022737"/>
    </source>
</evidence>
<dbReference type="GO" id="GO:0006334">
    <property type="term" value="P:nucleosome assembly"/>
    <property type="evidence" value="ECO:0007669"/>
    <property type="project" value="TreeGrafter"/>
</dbReference>
<dbReference type="InterPro" id="IPR055410">
    <property type="entry name" value="Beta-prop_CAF1B_HIR1"/>
</dbReference>
<keyword evidence="11" id="KW-1185">Reference proteome</keyword>
<feature type="region of interest" description="Disordered" evidence="8">
    <location>
        <begin position="122"/>
        <end position="242"/>
    </location>
</feature>
<comment type="caution">
    <text evidence="10">The sequence shown here is derived from an EMBL/GenBank/DDBJ whole genome shotgun (WGS) entry which is preliminary data.</text>
</comment>
<keyword evidence="7" id="KW-0539">Nucleus</keyword>
<keyword evidence="6" id="KW-0234">DNA repair</keyword>
<feature type="compositionally biased region" description="Basic and acidic residues" evidence="8">
    <location>
        <begin position="165"/>
        <end position="174"/>
    </location>
</feature>